<feature type="transmembrane region" description="Helical" evidence="5">
    <location>
        <begin position="15"/>
        <end position="33"/>
    </location>
</feature>
<evidence type="ECO:0000256" key="1">
    <source>
        <dbReference type="ARBA" id="ARBA00004141"/>
    </source>
</evidence>
<name>A0ABW2RHD1_9BACL</name>
<dbReference type="Pfam" id="PF01758">
    <property type="entry name" value="SBF"/>
    <property type="match status" value="1"/>
</dbReference>
<evidence type="ECO:0000313" key="7">
    <source>
        <dbReference type="Proteomes" id="UP001596500"/>
    </source>
</evidence>
<dbReference type="Gene3D" id="1.20.1530.20">
    <property type="match status" value="1"/>
</dbReference>
<evidence type="ECO:0000256" key="3">
    <source>
        <dbReference type="ARBA" id="ARBA00022989"/>
    </source>
</evidence>
<keyword evidence="4 5" id="KW-0472">Membrane</keyword>
<accession>A0ABW2RHD1</accession>
<feature type="transmembrane region" description="Helical" evidence="5">
    <location>
        <begin position="70"/>
        <end position="92"/>
    </location>
</feature>
<evidence type="ECO:0000313" key="6">
    <source>
        <dbReference type="EMBL" id="MFC7440333.1"/>
    </source>
</evidence>
<dbReference type="PANTHER" id="PTHR10361:SF28">
    <property type="entry name" value="P3 PROTEIN-RELATED"/>
    <property type="match status" value="1"/>
</dbReference>
<comment type="subcellular location">
    <subcellularLocation>
        <location evidence="1">Membrane</location>
        <topology evidence="1">Multi-pass membrane protein</topology>
    </subcellularLocation>
</comment>
<dbReference type="PANTHER" id="PTHR10361">
    <property type="entry name" value="SODIUM-BILE ACID COTRANSPORTER"/>
    <property type="match status" value="1"/>
</dbReference>
<keyword evidence="2 5" id="KW-0812">Transmembrane</keyword>
<dbReference type="RefSeq" id="WP_379863579.1">
    <property type="nucleotide sequence ID" value="NZ_JBHTBW010000009.1"/>
</dbReference>
<dbReference type="InterPro" id="IPR004710">
    <property type="entry name" value="Bilac:Na_transpt"/>
</dbReference>
<dbReference type="EMBL" id="JBHTBW010000009">
    <property type="protein sequence ID" value="MFC7440333.1"/>
    <property type="molecule type" value="Genomic_DNA"/>
</dbReference>
<dbReference type="InterPro" id="IPR038770">
    <property type="entry name" value="Na+/solute_symporter_sf"/>
</dbReference>
<comment type="caution">
    <text evidence="6">The sequence shown here is derived from an EMBL/GenBank/DDBJ whole genome shotgun (WGS) entry which is preliminary data.</text>
</comment>
<gene>
    <name evidence="6" type="ORF">ACFQNG_04055</name>
</gene>
<dbReference type="Proteomes" id="UP001596500">
    <property type="component" value="Unassembled WGS sequence"/>
</dbReference>
<evidence type="ECO:0000256" key="5">
    <source>
        <dbReference type="SAM" id="Phobius"/>
    </source>
</evidence>
<evidence type="ECO:0000256" key="4">
    <source>
        <dbReference type="ARBA" id="ARBA00023136"/>
    </source>
</evidence>
<proteinExistence type="predicted"/>
<feature type="transmembrane region" description="Helical" evidence="5">
    <location>
        <begin position="157"/>
        <end position="180"/>
    </location>
</feature>
<evidence type="ECO:0000256" key="2">
    <source>
        <dbReference type="ARBA" id="ARBA00022692"/>
    </source>
</evidence>
<feature type="transmembrane region" description="Helical" evidence="5">
    <location>
        <begin position="192"/>
        <end position="212"/>
    </location>
</feature>
<feature type="transmembrane region" description="Helical" evidence="5">
    <location>
        <begin position="98"/>
        <end position="120"/>
    </location>
</feature>
<organism evidence="6 7">
    <name type="scientific">Laceyella putida</name>
    <dbReference type="NCBI Taxonomy" id="110101"/>
    <lineage>
        <taxon>Bacteria</taxon>
        <taxon>Bacillati</taxon>
        <taxon>Bacillota</taxon>
        <taxon>Bacilli</taxon>
        <taxon>Bacillales</taxon>
        <taxon>Thermoactinomycetaceae</taxon>
        <taxon>Laceyella</taxon>
    </lineage>
</organism>
<dbReference type="InterPro" id="IPR002657">
    <property type="entry name" value="BilAc:Na_symport/Acr3"/>
</dbReference>
<protein>
    <submittedName>
        <fullName evidence="6">Bile acid:sodium symporter family protein</fullName>
    </submittedName>
</protein>
<sequence>MIIIEKISSLAGKTFMLWVMLFSIIAYASPANFIWIGEYVVPLLGITMFGMGLTLSAADFKEVFRRPKDVAMGVVCHYIIMPGLAFLLAWGLDLPPEVAVGVILVGCCPSGTASNVMVFLARGDVALAVSIASVSTILAPIVTPSLILLLASKWVNINMWSLFVSIIQVVIIPLALGFIIKRFFGKQAEASAKALPLVSTIAIVMIVAGVVAGSQAKLATTGPLIFAVVILHNVLGFLLGFFLARLFGMDLAKQKAVAMEVGMQNSGLGVAIATANFSPLAAVPSAIFSVWHNISGSILASIFSRMKERVSRSQTEQEEIFKVNS</sequence>
<feature type="transmembrane region" description="Helical" evidence="5">
    <location>
        <begin position="224"/>
        <end position="244"/>
    </location>
</feature>
<keyword evidence="3 5" id="KW-1133">Transmembrane helix</keyword>
<reference evidence="7" key="1">
    <citation type="journal article" date="2019" name="Int. J. Syst. Evol. Microbiol.">
        <title>The Global Catalogue of Microorganisms (GCM) 10K type strain sequencing project: providing services to taxonomists for standard genome sequencing and annotation.</title>
        <authorList>
            <consortium name="The Broad Institute Genomics Platform"/>
            <consortium name="The Broad Institute Genome Sequencing Center for Infectious Disease"/>
            <person name="Wu L."/>
            <person name="Ma J."/>
        </authorList>
    </citation>
    <scope>NUCLEOTIDE SEQUENCE [LARGE SCALE GENOMIC DNA]</scope>
    <source>
        <strain evidence="7">CGMCC 1.12942</strain>
    </source>
</reference>
<feature type="transmembrane region" description="Helical" evidence="5">
    <location>
        <begin position="127"/>
        <end position="151"/>
    </location>
</feature>
<feature type="transmembrane region" description="Helical" evidence="5">
    <location>
        <begin position="39"/>
        <end position="58"/>
    </location>
</feature>
<keyword evidence="7" id="KW-1185">Reference proteome</keyword>